<evidence type="ECO:0000313" key="1">
    <source>
        <dbReference type="Proteomes" id="UP000887576"/>
    </source>
</evidence>
<name>A0AC34QVR2_9BILA</name>
<proteinExistence type="predicted"/>
<reference evidence="2" key="1">
    <citation type="submission" date="2022-11" db="UniProtKB">
        <authorList>
            <consortium name="WormBaseParasite"/>
        </authorList>
    </citation>
    <scope>IDENTIFICATION</scope>
</reference>
<protein>
    <submittedName>
        <fullName evidence="2">Dynamin</fullName>
    </submittedName>
</protein>
<organism evidence="1 2">
    <name type="scientific">Panagrolaimus sp. JU765</name>
    <dbReference type="NCBI Taxonomy" id="591449"/>
    <lineage>
        <taxon>Eukaryota</taxon>
        <taxon>Metazoa</taxon>
        <taxon>Ecdysozoa</taxon>
        <taxon>Nematoda</taxon>
        <taxon>Chromadorea</taxon>
        <taxon>Rhabditida</taxon>
        <taxon>Tylenchina</taxon>
        <taxon>Panagrolaimomorpha</taxon>
        <taxon>Panagrolaimoidea</taxon>
        <taxon>Panagrolaimidae</taxon>
        <taxon>Panagrolaimus</taxon>
    </lineage>
</organism>
<dbReference type="Proteomes" id="UP000887576">
    <property type="component" value="Unplaced"/>
</dbReference>
<accession>A0AC34QVR2</accession>
<sequence>MSLRGSRNQRLIYPGTIRNNELRFLERCGQTIDATVAKLKTFDIQLLKEHEFFIDFPRVIEFVPSSLRFVRQICINPVKRLRKLERSIAAVPIPAGPEHVRQKVIDVIKSMMQELKVMLVGYADLKKSMEQMLRGNTGIIRS</sequence>
<evidence type="ECO:0000313" key="2">
    <source>
        <dbReference type="WBParaSite" id="JU765_v2.g19779.t1"/>
    </source>
</evidence>
<dbReference type="WBParaSite" id="JU765_v2.g19779.t1">
    <property type="protein sequence ID" value="JU765_v2.g19779.t1"/>
    <property type="gene ID" value="JU765_v2.g19779"/>
</dbReference>